<dbReference type="InterPro" id="IPR035979">
    <property type="entry name" value="RBD_domain_sf"/>
</dbReference>
<dbReference type="GO" id="GO:0000398">
    <property type="term" value="P:mRNA splicing, via spliceosome"/>
    <property type="evidence" value="ECO:0007669"/>
    <property type="project" value="InterPro"/>
</dbReference>
<evidence type="ECO:0000256" key="4">
    <source>
        <dbReference type="ARBA" id="ARBA00022884"/>
    </source>
</evidence>
<dbReference type="SUPFAM" id="SSF54928">
    <property type="entry name" value="RNA-binding domain, RBD"/>
    <property type="match status" value="2"/>
</dbReference>
<keyword evidence="4 6" id="KW-0694">RNA-binding</keyword>
<feature type="domain" description="RRM" evidence="8">
    <location>
        <begin position="255"/>
        <end position="340"/>
    </location>
</feature>
<feature type="region of interest" description="Disordered" evidence="7">
    <location>
        <begin position="60"/>
        <end position="100"/>
    </location>
</feature>
<feature type="compositionally biased region" description="Basic and acidic residues" evidence="7">
    <location>
        <begin position="187"/>
        <end position="227"/>
    </location>
</feature>
<evidence type="ECO:0000256" key="5">
    <source>
        <dbReference type="ARBA" id="ARBA00023187"/>
    </source>
</evidence>
<dbReference type="FunFam" id="3.30.70.330:FF:000105">
    <property type="entry name" value="HIV Tat-specific factor 1 homolog"/>
    <property type="match status" value="1"/>
</dbReference>
<feature type="compositionally biased region" description="Basic and acidic residues" evidence="7">
    <location>
        <begin position="88"/>
        <end position="100"/>
    </location>
</feature>
<dbReference type="GO" id="GO:0005686">
    <property type="term" value="C:U2 snRNP"/>
    <property type="evidence" value="ECO:0007669"/>
    <property type="project" value="TreeGrafter"/>
</dbReference>
<feature type="region of interest" description="Disordered" evidence="7">
    <location>
        <begin position="370"/>
        <end position="392"/>
    </location>
</feature>
<evidence type="ECO:0000313" key="10">
    <source>
        <dbReference type="Proteomes" id="UP000572817"/>
    </source>
</evidence>
<dbReference type="OrthoDB" id="10258585at2759"/>
<evidence type="ECO:0000256" key="6">
    <source>
        <dbReference type="PROSITE-ProRule" id="PRU00176"/>
    </source>
</evidence>
<dbReference type="InterPro" id="IPR012677">
    <property type="entry name" value="Nucleotide-bd_a/b_plait_sf"/>
</dbReference>
<dbReference type="PANTHER" id="PTHR15608">
    <property type="entry name" value="SPLICING FACTOR U2AF-ASSOCIATED PROTEIN 2"/>
    <property type="match status" value="1"/>
</dbReference>
<feature type="compositionally biased region" description="Polar residues" evidence="7">
    <location>
        <begin position="382"/>
        <end position="392"/>
    </location>
</feature>
<keyword evidence="2" id="KW-0507">mRNA processing</keyword>
<keyword evidence="5" id="KW-0508">mRNA splicing</keyword>
<evidence type="ECO:0000259" key="8">
    <source>
        <dbReference type="PROSITE" id="PS50102"/>
    </source>
</evidence>
<dbReference type="AlphaFoldDB" id="A0A8H4IU58"/>
<feature type="region of interest" description="Disordered" evidence="7">
    <location>
        <begin position="182"/>
        <end position="251"/>
    </location>
</feature>
<dbReference type="GO" id="GO:0003723">
    <property type="term" value="F:RNA binding"/>
    <property type="evidence" value="ECO:0007669"/>
    <property type="project" value="UniProtKB-UniRule"/>
</dbReference>
<protein>
    <recommendedName>
        <fullName evidence="8">RRM domain-containing protein</fullName>
    </recommendedName>
</protein>
<comment type="similarity">
    <text evidence="1">Belongs to the HTATSF1 family.</text>
</comment>
<dbReference type="PANTHER" id="PTHR15608:SF0">
    <property type="entry name" value="HIV TAT-SPECIFIC FACTOR 1"/>
    <property type="match status" value="1"/>
</dbReference>
<dbReference type="InterPro" id="IPR034393">
    <property type="entry name" value="TatSF1-like"/>
</dbReference>
<evidence type="ECO:0000256" key="3">
    <source>
        <dbReference type="ARBA" id="ARBA00022737"/>
    </source>
</evidence>
<dbReference type="InterPro" id="IPR034392">
    <property type="entry name" value="TatSF1-like_RRM1"/>
</dbReference>
<name>A0A8H4IU58_9PEZI</name>
<sequence>MSDTPAAFPTSVDDFDTDDRISWSKVDNKYIMEETNGNEWEFDTELKRWVQTVDKDLLEQQSKAYQVPGVDESEDTKEKAKSKKRKKPDSGQDGKPKKEFQNTAVYVTSLPLDATKEEIEEVFSRYGLIAESIDTEDKRVKMYTDDDGNFTGEALVIYYRPESVQLAINMLDDTDFNFRQGPNGKMKVQEADVSFKKHKAEDEGEKKEPKKQSRVDKETKQRYEKRQAQKLADWGDEGDIEPSKQPGANNPKLARTLVLKHMFTLHELEEDPEAENDIKEDIMEESLKFGEVEVVYVFNMEVAGVAVVRFAEPSSALKCAKAFNGRQFDGRSVVAYIADGTERFKRTKKDQHAEEERRIARFAKELESGALAKDFDDDGQRIDNNGQNNGDE</sequence>
<gene>
    <name evidence="9" type="ORF">GTA08_BOTSDO05118</name>
</gene>
<reference evidence="9" key="1">
    <citation type="submission" date="2020-04" db="EMBL/GenBank/DDBJ databases">
        <title>Genome Assembly and Annotation of Botryosphaeria dothidea sdau 11-99, a Latent Pathogen of Apple Fruit Ring Rot in China.</title>
        <authorList>
            <person name="Yu C."/>
            <person name="Diao Y."/>
            <person name="Lu Q."/>
            <person name="Zhao J."/>
            <person name="Cui S."/>
            <person name="Peng C."/>
            <person name="He B."/>
            <person name="Liu H."/>
        </authorList>
    </citation>
    <scope>NUCLEOTIDE SEQUENCE [LARGE SCALE GENOMIC DNA]</scope>
    <source>
        <strain evidence="9">Sdau11-99</strain>
    </source>
</reference>
<dbReference type="Gene3D" id="3.30.70.330">
    <property type="match status" value="2"/>
</dbReference>
<dbReference type="GO" id="GO:0005684">
    <property type="term" value="C:U2-type spliceosomal complex"/>
    <property type="evidence" value="ECO:0007669"/>
    <property type="project" value="TreeGrafter"/>
</dbReference>
<dbReference type="Proteomes" id="UP000572817">
    <property type="component" value="Unassembled WGS sequence"/>
</dbReference>
<evidence type="ECO:0000256" key="7">
    <source>
        <dbReference type="SAM" id="MobiDB-lite"/>
    </source>
</evidence>
<dbReference type="CDD" id="cd12285">
    <property type="entry name" value="RRM3_RBM39_like"/>
    <property type="match status" value="1"/>
</dbReference>
<evidence type="ECO:0000256" key="1">
    <source>
        <dbReference type="ARBA" id="ARBA00007747"/>
    </source>
</evidence>
<evidence type="ECO:0000256" key="2">
    <source>
        <dbReference type="ARBA" id="ARBA00022664"/>
    </source>
</evidence>
<keyword evidence="10" id="KW-1185">Reference proteome</keyword>
<dbReference type="SMART" id="SM00360">
    <property type="entry name" value="RRM"/>
    <property type="match status" value="2"/>
</dbReference>
<proteinExistence type="inferred from homology"/>
<comment type="caution">
    <text evidence="9">The sequence shown here is derived from an EMBL/GenBank/DDBJ whole genome shotgun (WGS) entry which is preliminary data.</text>
</comment>
<dbReference type="EMBL" id="WWBZ02000033">
    <property type="protein sequence ID" value="KAF4307337.1"/>
    <property type="molecule type" value="Genomic_DNA"/>
</dbReference>
<dbReference type="PROSITE" id="PS50102">
    <property type="entry name" value="RRM"/>
    <property type="match status" value="2"/>
</dbReference>
<dbReference type="CDD" id="cd12281">
    <property type="entry name" value="RRM1_TatSF1_like"/>
    <property type="match status" value="1"/>
</dbReference>
<feature type="domain" description="RRM" evidence="8">
    <location>
        <begin position="103"/>
        <end position="193"/>
    </location>
</feature>
<dbReference type="Pfam" id="PF00076">
    <property type="entry name" value="RRM_1"/>
    <property type="match status" value="2"/>
</dbReference>
<dbReference type="InterPro" id="IPR000504">
    <property type="entry name" value="RRM_dom"/>
</dbReference>
<organism evidence="9 10">
    <name type="scientific">Botryosphaeria dothidea</name>
    <dbReference type="NCBI Taxonomy" id="55169"/>
    <lineage>
        <taxon>Eukaryota</taxon>
        <taxon>Fungi</taxon>
        <taxon>Dikarya</taxon>
        <taxon>Ascomycota</taxon>
        <taxon>Pezizomycotina</taxon>
        <taxon>Dothideomycetes</taxon>
        <taxon>Dothideomycetes incertae sedis</taxon>
        <taxon>Botryosphaeriales</taxon>
        <taxon>Botryosphaeriaceae</taxon>
        <taxon>Botryosphaeria</taxon>
    </lineage>
</organism>
<evidence type="ECO:0000313" key="9">
    <source>
        <dbReference type="EMBL" id="KAF4307337.1"/>
    </source>
</evidence>
<accession>A0A8H4IU58</accession>
<keyword evidence="3" id="KW-0677">Repeat</keyword>